<keyword evidence="5" id="KW-0627">Porphyrin biosynthesis</keyword>
<reference evidence="10" key="2">
    <citation type="journal article" date="2018" name="Environ. Microbiol.">
        <title>Bloom of a denitrifying methanotroph, 'Candidatus Methylomirabilis limnetica', in a deep stratified lake.</title>
        <authorList>
            <person name="Graf J.S."/>
            <person name="Mayr M.J."/>
            <person name="Marchant H.K."/>
            <person name="Tienken D."/>
            <person name="Hach P.F."/>
            <person name="Brand A."/>
            <person name="Schubert C.J."/>
            <person name="Kuypers M.M."/>
            <person name="Milucka J."/>
        </authorList>
    </citation>
    <scope>NUCLEOTIDE SEQUENCE [LARGE SCALE GENOMIC DNA]</scope>
    <source>
        <strain evidence="10">Zug</strain>
    </source>
</reference>
<dbReference type="FunFam" id="3.40.50.10090:FF:000001">
    <property type="entry name" value="Bifunctional uroporphyrinogen-III C-methyltransferase/uroporphyrinogen-III synthase"/>
    <property type="match status" value="1"/>
</dbReference>
<evidence type="ECO:0000259" key="7">
    <source>
        <dbReference type="Pfam" id="PF00590"/>
    </source>
</evidence>
<dbReference type="InterPro" id="IPR000878">
    <property type="entry name" value="4pyrrol_Mease"/>
</dbReference>
<dbReference type="Proteomes" id="UP000241436">
    <property type="component" value="Unassembled WGS sequence"/>
</dbReference>
<accession>A0A2T4TYV3</accession>
<dbReference type="InterPro" id="IPR035996">
    <property type="entry name" value="4pyrrol_Methylase_sf"/>
</dbReference>
<dbReference type="GO" id="GO:0032259">
    <property type="term" value="P:methylation"/>
    <property type="evidence" value="ECO:0007669"/>
    <property type="project" value="UniProtKB-KW"/>
</dbReference>
<dbReference type="InterPro" id="IPR003754">
    <property type="entry name" value="4pyrrol_synth_uPrphyn_synth"/>
</dbReference>
<dbReference type="NCBIfam" id="NF004790">
    <property type="entry name" value="PRK06136.1"/>
    <property type="match status" value="1"/>
</dbReference>
<organism evidence="9 10">
    <name type="scientific">Candidatus Methylomirabilis limnetica</name>
    <dbReference type="NCBI Taxonomy" id="2033718"/>
    <lineage>
        <taxon>Bacteria</taxon>
        <taxon>Candidatus Methylomirabilota</taxon>
        <taxon>Candidatus Methylomirabilia</taxon>
        <taxon>Candidatus Methylomirabilales</taxon>
        <taxon>Candidatus Methylomirabilaceae</taxon>
        <taxon>Candidatus Methylomirabilis</taxon>
    </lineage>
</organism>
<keyword evidence="2 6" id="KW-0489">Methyltransferase</keyword>
<dbReference type="AlphaFoldDB" id="A0A2T4TYV3"/>
<dbReference type="SUPFAM" id="SSF53790">
    <property type="entry name" value="Tetrapyrrole methylase"/>
    <property type="match status" value="1"/>
</dbReference>
<dbReference type="FunFam" id="3.30.950.10:FF:000001">
    <property type="entry name" value="Siroheme synthase"/>
    <property type="match status" value="1"/>
</dbReference>
<name>A0A2T4TYV3_9BACT</name>
<dbReference type="InterPro" id="IPR036108">
    <property type="entry name" value="4pyrrol_syn_uPrphyn_synt_sf"/>
</dbReference>
<dbReference type="SUPFAM" id="SSF69618">
    <property type="entry name" value="HemD-like"/>
    <property type="match status" value="1"/>
</dbReference>
<dbReference type="Pfam" id="PF00590">
    <property type="entry name" value="TP_methylase"/>
    <property type="match status" value="1"/>
</dbReference>
<keyword evidence="10" id="KW-1185">Reference proteome</keyword>
<dbReference type="InterPro" id="IPR014777">
    <property type="entry name" value="4pyrrole_Mease_sub1"/>
</dbReference>
<evidence type="ECO:0000256" key="3">
    <source>
        <dbReference type="ARBA" id="ARBA00022679"/>
    </source>
</evidence>
<evidence type="ECO:0000256" key="1">
    <source>
        <dbReference type="ARBA" id="ARBA00012162"/>
    </source>
</evidence>
<dbReference type="GO" id="GO:0004852">
    <property type="term" value="F:uroporphyrinogen-III synthase activity"/>
    <property type="evidence" value="ECO:0007669"/>
    <property type="project" value="InterPro"/>
</dbReference>
<evidence type="ECO:0000256" key="5">
    <source>
        <dbReference type="ARBA" id="ARBA00023244"/>
    </source>
</evidence>
<dbReference type="PROSITE" id="PS00840">
    <property type="entry name" value="SUMT_2"/>
    <property type="match status" value="1"/>
</dbReference>
<dbReference type="CDD" id="cd11642">
    <property type="entry name" value="SUMT"/>
    <property type="match status" value="1"/>
</dbReference>
<evidence type="ECO:0000256" key="2">
    <source>
        <dbReference type="ARBA" id="ARBA00022603"/>
    </source>
</evidence>
<dbReference type="InterPro" id="IPR006366">
    <property type="entry name" value="CobA/CysG_C"/>
</dbReference>
<keyword evidence="3 6" id="KW-0808">Transferase</keyword>
<dbReference type="OrthoDB" id="9815856at2"/>
<dbReference type="Gene3D" id="3.40.50.10090">
    <property type="match status" value="2"/>
</dbReference>
<reference evidence="9 10" key="1">
    <citation type="submission" date="2017-09" db="EMBL/GenBank/DDBJ databases">
        <title>Bloom of a denitrifying methanotroph, Candidatus Methylomirabilis limnetica, in a deep stratified lake.</title>
        <authorList>
            <person name="Graf J.S."/>
            <person name="Marchant H.K."/>
            <person name="Tienken D."/>
            <person name="Hach P.F."/>
            <person name="Brand A."/>
            <person name="Schubert C.J."/>
            <person name="Kuypers M.M."/>
            <person name="Milucka J."/>
        </authorList>
    </citation>
    <scope>NUCLEOTIDE SEQUENCE [LARGE SCALE GENOMIC DNA]</scope>
    <source>
        <strain evidence="9 10">Zug</strain>
    </source>
</reference>
<dbReference type="GO" id="GO:0019354">
    <property type="term" value="P:siroheme biosynthetic process"/>
    <property type="evidence" value="ECO:0007669"/>
    <property type="project" value="InterPro"/>
</dbReference>
<feature type="domain" description="Tetrapyrrole methylase" evidence="7">
    <location>
        <begin position="4"/>
        <end position="217"/>
    </location>
</feature>
<dbReference type="FunFam" id="3.40.1010.10:FF:000001">
    <property type="entry name" value="Siroheme synthase"/>
    <property type="match status" value="1"/>
</dbReference>
<dbReference type="CDD" id="cd06578">
    <property type="entry name" value="HemD"/>
    <property type="match status" value="1"/>
</dbReference>
<dbReference type="InterPro" id="IPR014776">
    <property type="entry name" value="4pyrrole_Mease_sub2"/>
</dbReference>
<dbReference type="RefSeq" id="WP_107561678.1">
    <property type="nucleotide sequence ID" value="NZ_NVQC01000016.1"/>
</dbReference>
<keyword evidence="4" id="KW-0949">S-adenosyl-L-methionine</keyword>
<dbReference type="Gene3D" id="3.40.1010.10">
    <property type="entry name" value="Cobalt-precorrin-4 Transmethylase, Domain 1"/>
    <property type="match status" value="1"/>
</dbReference>
<feature type="domain" description="Tetrapyrrole biosynthesis uroporphyrinogen III synthase" evidence="8">
    <location>
        <begin position="268"/>
        <end position="497"/>
    </location>
</feature>
<dbReference type="InterPro" id="IPR050161">
    <property type="entry name" value="Siro_Cobalamin_biosynth"/>
</dbReference>
<dbReference type="GO" id="GO:0004851">
    <property type="term" value="F:uroporphyrin-III C-methyltransferase activity"/>
    <property type="evidence" value="ECO:0007669"/>
    <property type="project" value="UniProtKB-EC"/>
</dbReference>
<dbReference type="PANTHER" id="PTHR45790:SF3">
    <property type="entry name" value="S-ADENOSYL-L-METHIONINE-DEPENDENT UROPORPHYRINOGEN III METHYLTRANSFERASE, CHLOROPLASTIC"/>
    <property type="match status" value="1"/>
</dbReference>
<evidence type="ECO:0000256" key="4">
    <source>
        <dbReference type="ARBA" id="ARBA00022691"/>
    </source>
</evidence>
<dbReference type="EC" id="2.1.1.107" evidence="1"/>
<evidence type="ECO:0000313" key="10">
    <source>
        <dbReference type="Proteomes" id="UP000241436"/>
    </source>
</evidence>
<evidence type="ECO:0000313" key="9">
    <source>
        <dbReference type="EMBL" id="PTL36302.1"/>
    </source>
</evidence>
<dbReference type="InterPro" id="IPR003043">
    <property type="entry name" value="Uropor_MeTrfase_CS"/>
</dbReference>
<dbReference type="EMBL" id="NVQC01000016">
    <property type="protein sequence ID" value="PTL36302.1"/>
    <property type="molecule type" value="Genomic_DNA"/>
</dbReference>
<dbReference type="Gene3D" id="3.30.950.10">
    <property type="entry name" value="Methyltransferase, Cobalt-precorrin-4 Transmethylase, Domain 2"/>
    <property type="match status" value="1"/>
</dbReference>
<dbReference type="Pfam" id="PF02602">
    <property type="entry name" value="HEM4"/>
    <property type="match status" value="1"/>
</dbReference>
<proteinExistence type="inferred from homology"/>
<dbReference type="NCBIfam" id="TIGR01469">
    <property type="entry name" value="cobA_cysG_Cterm"/>
    <property type="match status" value="1"/>
</dbReference>
<comment type="caution">
    <text evidence="9">The sequence shown here is derived from an EMBL/GenBank/DDBJ whole genome shotgun (WGS) entry which is preliminary data.</text>
</comment>
<dbReference type="PANTHER" id="PTHR45790">
    <property type="entry name" value="SIROHEME SYNTHASE-RELATED"/>
    <property type="match status" value="1"/>
</dbReference>
<comment type="similarity">
    <text evidence="6">Belongs to the precorrin methyltransferase family.</text>
</comment>
<evidence type="ECO:0000259" key="8">
    <source>
        <dbReference type="Pfam" id="PF02602"/>
    </source>
</evidence>
<evidence type="ECO:0000256" key="6">
    <source>
        <dbReference type="RuleBase" id="RU003960"/>
    </source>
</evidence>
<protein>
    <recommendedName>
        <fullName evidence="1">uroporphyrinogen-III C-methyltransferase</fullName>
        <ecNumber evidence="1">2.1.1.107</ecNumber>
    </recommendedName>
</protein>
<sequence>MTGKVYLIGAGPGDPGLFTLRGVACLREADVIVYDYLANPRLLSYAKADAELIYVGKKGGNAEAATQEEIGRLLIDKALTGKVVARLKGGDPFIFGRGGEEGEELFHAGIPFEVVPGITSAIAVPAYAGIPLTHRDYASTVTILTGHEDPSKQTSVIAWDKVATGIGTLVFLMGAGNLPTIIDKLLGHGRSKETPAAVMHWGTKPEQETVAGTLENIVALVQMRGLGPPAVLVVGDVVRLRERLNWFERRPLFGKRILVTRTSEQAGRFAELLEGQGAKVLEIPLIEIVPPKSWEPLDQAIGRLESYQWVIFTSANGVDAFFRRLRERRQDARRLGAARICAIGPATAEALERHAVIPDVVPAEFRAEGVIEALKPYDLQGVKILLPRAEVARDLLPKDLERRGATVEVVPVYRTIQSSTAREVLKPLLQDRKIDLVTFTSSSTVTNFVEALAKEDLKAICNGVRVACIGPITQKTAEGFGLPIDIVPEHYTIPSLVDAIVQYYRTPGAG</sequence>
<gene>
    <name evidence="9" type="primary">cobA</name>
    <name evidence="9" type="ORF">CLG94_04470</name>
</gene>